<dbReference type="Proteomes" id="UP000054217">
    <property type="component" value="Unassembled WGS sequence"/>
</dbReference>
<evidence type="ECO:0000256" key="7">
    <source>
        <dbReference type="ARBA" id="ARBA00023180"/>
    </source>
</evidence>
<feature type="domain" description="Glycosyltransferase 61 catalytic" evidence="8">
    <location>
        <begin position="292"/>
        <end position="393"/>
    </location>
</feature>
<reference evidence="10" key="2">
    <citation type="submission" date="2015-01" db="EMBL/GenBank/DDBJ databases">
        <title>Evolutionary Origins and Diversification of the Mycorrhizal Mutualists.</title>
        <authorList>
            <consortium name="DOE Joint Genome Institute"/>
            <consortium name="Mycorrhizal Genomics Consortium"/>
            <person name="Kohler A."/>
            <person name="Kuo A."/>
            <person name="Nagy L.G."/>
            <person name="Floudas D."/>
            <person name="Copeland A."/>
            <person name="Barry K.W."/>
            <person name="Cichocki N."/>
            <person name="Veneault-Fourrey C."/>
            <person name="LaButti K."/>
            <person name="Lindquist E.A."/>
            <person name="Lipzen A."/>
            <person name="Lundell T."/>
            <person name="Morin E."/>
            <person name="Murat C."/>
            <person name="Riley R."/>
            <person name="Ohm R."/>
            <person name="Sun H."/>
            <person name="Tunlid A."/>
            <person name="Henrissat B."/>
            <person name="Grigoriev I.V."/>
            <person name="Hibbett D.S."/>
            <person name="Martin F."/>
        </authorList>
    </citation>
    <scope>NUCLEOTIDE SEQUENCE [LARGE SCALE GENOMIC DNA]</scope>
    <source>
        <strain evidence="10">Marx 270</strain>
    </source>
</reference>
<organism evidence="9 10">
    <name type="scientific">Pisolithus tinctorius Marx 270</name>
    <dbReference type="NCBI Taxonomy" id="870435"/>
    <lineage>
        <taxon>Eukaryota</taxon>
        <taxon>Fungi</taxon>
        <taxon>Dikarya</taxon>
        <taxon>Basidiomycota</taxon>
        <taxon>Agaricomycotina</taxon>
        <taxon>Agaricomycetes</taxon>
        <taxon>Agaricomycetidae</taxon>
        <taxon>Boletales</taxon>
        <taxon>Sclerodermatineae</taxon>
        <taxon>Pisolithaceae</taxon>
        <taxon>Pisolithus</taxon>
    </lineage>
</organism>
<evidence type="ECO:0000256" key="5">
    <source>
        <dbReference type="ARBA" id="ARBA00022989"/>
    </source>
</evidence>
<evidence type="ECO:0000256" key="2">
    <source>
        <dbReference type="ARBA" id="ARBA00022676"/>
    </source>
</evidence>
<dbReference type="GO" id="GO:0097363">
    <property type="term" value="F:protein O-acetylglucosaminyltransferase activity"/>
    <property type="evidence" value="ECO:0007669"/>
    <property type="project" value="TreeGrafter"/>
</dbReference>
<dbReference type="HOGENOM" id="CLU_033167_0_0_1"/>
<dbReference type="PANTHER" id="PTHR20961">
    <property type="entry name" value="GLYCOSYLTRANSFERASE"/>
    <property type="match status" value="1"/>
</dbReference>
<dbReference type="STRING" id="870435.A0A0C3PNT5"/>
<keyword evidence="3" id="KW-0808">Transferase</keyword>
<keyword evidence="7" id="KW-0325">Glycoprotein</keyword>
<evidence type="ECO:0000256" key="1">
    <source>
        <dbReference type="ARBA" id="ARBA00004167"/>
    </source>
</evidence>
<dbReference type="GO" id="GO:0035269">
    <property type="term" value="P:protein O-linked glycosylation via mannose"/>
    <property type="evidence" value="ECO:0007669"/>
    <property type="project" value="TreeGrafter"/>
</dbReference>
<reference evidence="9 10" key="1">
    <citation type="submission" date="2014-04" db="EMBL/GenBank/DDBJ databases">
        <authorList>
            <consortium name="DOE Joint Genome Institute"/>
            <person name="Kuo A."/>
            <person name="Kohler A."/>
            <person name="Costa M.D."/>
            <person name="Nagy L.G."/>
            <person name="Floudas D."/>
            <person name="Copeland A."/>
            <person name="Barry K.W."/>
            <person name="Cichocki N."/>
            <person name="Veneault-Fourrey C."/>
            <person name="LaButti K."/>
            <person name="Lindquist E.A."/>
            <person name="Lipzen A."/>
            <person name="Lundell T."/>
            <person name="Morin E."/>
            <person name="Murat C."/>
            <person name="Sun H."/>
            <person name="Tunlid A."/>
            <person name="Henrissat B."/>
            <person name="Grigoriev I.V."/>
            <person name="Hibbett D.S."/>
            <person name="Martin F."/>
            <person name="Nordberg H.P."/>
            <person name="Cantor M.N."/>
            <person name="Hua S.X."/>
        </authorList>
    </citation>
    <scope>NUCLEOTIDE SEQUENCE [LARGE SCALE GENOMIC DNA]</scope>
    <source>
        <strain evidence="9 10">Marx 270</strain>
    </source>
</reference>
<accession>A0A0C3PNT5</accession>
<dbReference type="InterPro" id="IPR007657">
    <property type="entry name" value="Glycosyltransferase_61"/>
</dbReference>
<keyword evidence="10" id="KW-1185">Reference proteome</keyword>
<keyword evidence="4" id="KW-0812">Transmembrane</keyword>
<dbReference type="GO" id="GO:0016020">
    <property type="term" value="C:membrane"/>
    <property type="evidence" value="ECO:0007669"/>
    <property type="project" value="UniProtKB-SubCell"/>
</dbReference>
<sequence length="467" mass="53124">MLRSLPAPPKRREIILFAVVLFSLLASFHVFSVRGSLAGSFSGLFFNQAEDLAGDRENWRIHADWPAEQDAIPQTNIVIHAPGWTIFDNLYVMNGTVFVVTDKPETIPPRKMLTSTGVEIKNDPASIAARLPTDREMRIISVAEARELFGTDATLIDGFTWMVNDPPQFIPHYYHWTAELFLGFWRTYSSLDPSISESGDTVLPSPRRIWFIHLDASRWRDPARLNQWMLRSTFPSVTIEDSNDWDDRAQLGRAFLLDRVFLSDRAAAKEGQHSKKVGRPLAEACSLPGTPHWWTPIARNVMKFAGLSELPDMERPVITYISRQSSGRRLIAEDHELLVEALYALEDEYGYEVNIVSMEKLSREEQMKLAVRTTIMLGVHGNGLTSVVWMRPSKHRTLMEFYYPGGFTPDYQYTAYTVGVNYYGWWDNVSFTNENLPRKAYPKGFHGSQIPIDGVAVAKACLEILQT</sequence>
<dbReference type="AlphaFoldDB" id="A0A0C3PNT5"/>
<evidence type="ECO:0000256" key="6">
    <source>
        <dbReference type="ARBA" id="ARBA00023136"/>
    </source>
</evidence>
<evidence type="ECO:0000256" key="3">
    <source>
        <dbReference type="ARBA" id="ARBA00022679"/>
    </source>
</evidence>
<name>A0A0C3PNT5_PISTI</name>
<evidence type="ECO:0000313" key="9">
    <source>
        <dbReference type="EMBL" id="KIO10536.1"/>
    </source>
</evidence>
<dbReference type="GO" id="GO:0005783">
    <property type="term" value="C:endoplasmic reticulum"/>
    <property type="evidence" value="ECO:0007669"/>
    <property type="project" value="TreeGrafter"/>
</dbReference>
<gene>
    <name evidence="9" type="ORF">M404DRAFT_995740</name>
</gene>
<dbReference type="InParanoid" id="A0A0C3PNT5"/>
<dbReference type="EMBL" id="KN831952">
    <property type="protein sequence ID" value="KIO10536.1"/>
    <property type="molecule type" value="Genomic_DNA"/>
</dbReference>
<keyword evidence="6" id="KW-0472">Membrane</keyword>
<keyword evidence="2" id="KW-0328">Glycosyltransferase</keyword>
<evidence type="ECO:0000256" key="4">
    <source>
        <dbReference type="ARBA" id="ARBA00022692"/>
    </source>
</evidence>
<proteinExistence type="predicted"/>
<comment type="subcellular location">
    <subcellularLocation>
        <location evidence="1">Membrane</location>
        <topology evidence="1">Single-pass membrane protein</topology>
    </subcellularLocation>
</comment>
<evidence type="ECO:0000313" key="10">
    <source>
        <dbReference type="Proteomes" id="UP000054217"/>
    </source>
</evidence>
<dbReference type="PANTHER" id="PTHR20961:SF38">
    <property type="entry name" value="PROTEIN O-LINKED-MANNOSE BETA-1,4-N-ACETYLGLUCOSAMINYLTRANSFERASE 2"/>
    <property type="match status" value="1"/>
</dbReference>
<protein>
    <recommendedName>
        <fullName evidence="8">Glycosyltransferase 61 catalytic domain-containing protein</fullName>
    </recommendedName>
</protein>
<dbReference type="Pfam" id="PF04577">
    <property type="entry name" value="Glyco_transf_61"/>
    <property type="match status" value="1"/>
</dbReference>
<evidence type="ECO:0000259" key="8">
    <source>
        <dbReference type="Pfam" id="PF04577"/>
    </source>
</evidence>
<keyword evidence="5" id="KW-1133">Transmembrane helix</keyword>
<dbReference type="InterPro" id="IPR049625">
    <property type="entry name" value="Glyco_transf_61_cat"/>
</dbReference>
<dbReference type="OrthoDB" id="529273at2759"/>